<evidence type="ECO:0000256" key="1">
    <source>
        <dbReference type="ARBA" id="ARBA00022741"/>
    </source>
</evidence>
<organism evidence="4 5">
    <name type="scientific">Porites lobata</name>
    <dbReference type="NCBI Taxonomy" id="104759"/>
    <lineage>
        <taxon>Eukaryota</taxon>
        <taxon>Metazoa</taxon>
        <taxon>Cnidaria</taxon>
        <taxon>Anthozoa</taxon>
        <taxon>Hexacorallia</taxon>
        <taxon>Scleractinia</taxon>
        <taxon>Fungiina</taxon>
        <taxon>Poritidae</taxon>
        <taxon>Porites</taxon>
    </lineage>
</organism>
<evidence type="ECO:0000256" key="2">
    <source>
        <dbReference type="ARBA" id="ARBA00023134"/>
    </source>
</evidence>
<dbReference type="PROSITE" id="PS51421">
    <property type="entry name" value="RAS"/>
    <property type="match status" value="1"/>
</dbReference>
<dbReference type="Pfam" id="PF00651">
    <property type="entry name" value="BTB"/>
    <property type="match status" value="2"/>
</dbReference>
<dbReference type="PROSITE" id="PS51419">
    <property type="entry name" value="RAB"/>
    <property type="match status" value="1"/>
</dbReference>
<dbReference type="CDD" id="cd18499">
    <property type="entry name" value="BACK_RHOBTB"/>
    <property type="match status" value="1"/>
</dbReference>
<dbReference type="PROSITE" id="PS51420">
    <property type="entry name" value="RHO"/>
    <property type="match status" value="1"/>
</dbReference>
<dbReference type="SUPFAM" id="SSF52540">
    <property type="entry name" value="P-loop containing nucleoside triphosphate hydrolases"/>
    <property type="match status" value="1"/>
</dbReference>
<dbReference type="InterPro" id="IPR000210">
    <property type="entry name" value="BTB/POZ_dom"/>
</dbReference>
<comment type="caution">
    <text evidence="4">The sequence shown here is derived from an EMBL/GenBank/DDBJ whole genome shotgun (WGS) entry which is preliminary data.</text>
</comment>
<reference evidence="4 5" key="1">
    <citation type="submission" date="2022-05" db="EMBL/GenBank/DDBJ databases">
        <authorList>
            <consortium name="Genoscope - CEA"/>
            <person name="William W."/>
        </authorList>
    </citation>
    <scope>NUCLEOTIDE SEQUENCE [LARGE SCALE GENOMIC DNA]</scope>
</reference>
<dbReference type="SUPFAM" id="SSF54695">
    <property type="entry name" value="POZ domain"/>
    <property type="match status" value="2"/>
</dbReference>
<dbReference type="PRINTS" id="PR00449">
    <property type="entry name" value="RASTRNSFRMNG"/>
</dbReference>
<dbReference type="SMART" id="SM00225">
    <property type="entry name" value="BTB"/>
    <property type="match status" value="2"/>
</dbReference>
<protein>
    <recommendedName>
        <fullName evidence="3">BTB domain-containing protein</fullName>
    </recommendedName>
</protein>
<dbReference type="CDD" id="cd00157">
    <property type="entry name" value="Rho"/>
    <property type="match status" value="1"/>
</dbReference>
<sequence>MQQVKLVVVGDGGVGKSSFLICATTSHFPCNYVPTVFDNYAANIMVRGFPITVSLWDTAGQEDYDRLRPLSYPQTDVFVVCFDVASRSSFQNVSEKWVPEVRHFVPEAVVLLLGTKTDLRSANSNTSDDRCIVTMREGQDLAASLGIAYAECSSLLNDGVHQALNAAVELTFLPQRQVNSRKGFFKSIRRKSKSANEQEPVPPVLPPAGFAPHVEVLTSSFASEWHTMKSDSSTADVTFIFSDGQTVEAHKTVLTAASSIFKNIFLGKVTPSHETYGEIFEEISWVCNKENSCPNLIHMKEHCQGGGKTVIRLHESILKGVFMELLTFLYTGSPDISEDEEINFVKEIQSLAIKFQLSWLAEYCSNILKGESYLNPSIGTWLNDYTGNAAKKLFLNKSLHADVKFRVEGSVVYGHRVILKARSEVMAAMLGGAFIESDLDSEIKIGDTSLQSFLALLEYLYTDHAPIEEGDSVEIMVLADRFCLPRLVTLCELYITKKVDATIQKRVADGTSDVINLLLTCQAHNAKQLSRWCLHFIATNFSVFESTEEFDLVQGDNRDYVTEHRWPPLSYLKAQEEFEKKVKSSKFNSSKFNSSKCNIM</sequence>
<keyword evidence="2" id="KW-0342">GTP-binding</keyword>
<feature type="domain" description="BTB" evidence="3">
    <location>
        <begin position="401"/>
        <end position="469"/>
    </location>
</feature>
<dbReference type="InterPro" id="IPR005225">
    <property type="entry name" value="Small_GTP-bd"/>
</dbReference>
<name>A0ABN8NSJ0_9CNID</name>
<accession>A0ABN8NSJ0</accession>
<dbReference type="Gene3D" id="3.40.50.300">
    <property type="entry name" value="P-loop containing nucleotide triphosphate hydrolases"/>
    <property type="match status" value="1"/>
</dbReference>
<feature type="domain" description="BTB" evidence="3">
    <location>
        <begin position="235"/>
        <end position="338"/>
    </location>
</feature>
<keyword evidence="5" id="KW-1185">Reference proteome</keyword>
<evidence type="ECO:0000259" key="3">
    <source>
        <dbReference type="PROSITE" id="PS50097"/>
    </source>
</evidence>
<dbReference type="InterPro" id="IPR003578">
    <property type="entry name" value="Small_GTPase_Rho"/>
</dbReference>
<dbReference type="SMART" id="SM00173">
    <property type="entry name" value="RAS"/>
    <property type="match status" value="1"/>
</dbReference>
<dbReference type="InterPro" id="IPR027417">
    <property type="entry name" value="P-loop_NTPase"/>
</dbReference>
<dbReference type="EMBL" id="CALNXK010000034">
    <property type="protein sequence ID" value="CAH3120500.1"/>
    <property type="molecule type" value="Genomic_DNA"/>
</dbReference>
<proteinExistence type="predicted"/>
<evidence type="ECO:0000313" key="4">
    <source>
        <dbReference type="EMBL" id="CAH3120500.1"/>
    </source>
</evidence>
<dbReference type="Proteomes" id="UP001159405">
    <property type="component" value="Unassembled WGS sequence"/>
</dbReference>
<gene>
    <name evidence="4" type="ORF">PLOB_00027958</name>
</gene>
<dbReference type="SMART" id="SM00174">
    <property type="entry name" value="RHO"/>
    <property type="match status" value="1"/>
</dbReference>
<dbReference type="Pfam" id="PF00071">
    <property type="entry name" value="Ras"/>
    <property type="match status" value="1"/>
</dbReference>
<dbReference type="InterPro" id="IPR011333">
    <property type="entry name" value="SKP1/BTB/POZ_sf"/>
</dbReference>
<dbReference type="PROSITE" id="PS50097">
    <property type="entry name" value="BTB"/>
    <property type="match status" value="2"/>
</dbReference>
<keyword evidence="1" id="KW-0547">Nucleotide-binding</keyword>
<dbReference type="NCBIfam" id="TIGR00231">
    <property type="entry name" value="small_GTP"/>
    <property type="match status" value="1"/>
</dbReference>
<dbReference type="SMART" id="SM00175">
    <property type="entry name" value="RAB"/>
    <property type="match status" value="1"/>
</dbReference>
<dbReference type="InterPro" id="IPR001806">
    <property type="entry name" value="Small_GTPase"/>
</dbReference>
<dbReference type="PANTHER" id="PTHR24072">
    <property type="entry name" value="RHO FAMILY GTPASE"/>
    <property type="match status" value="1"/>
</dbReference>
<dbReference type="Gene3D" id="3.30.710.10">
    <property type="entry name" value="Potassium Channel Kv1.1, Chain A"/>
    <property type="match status" value="2"/>
</dbReference>
<evidence type="ECO:0000313" key="5">
    <source>
        <dbReference type="Proteomes" id="UP001159405"/>
    </source>
</evidence>